<proteinExistence type="predicted"/>
<dbReference type="Gene3D" id="3.30.2310.20">
    <property type="entry name" value="RelE-like"/>
    <property type="match status" value="1"/>
</dbReference>
<dbReference type="InterPro" id="IPR007712">
    <property type="entry name" value="RelE/ParE_toxin"/>
</dbReference>
<organism evidence="2 3">
    <name type="scientific">Terrilactibacillus laevilacticus</name>
    <dbReference type="NCBI Taxonomy" id="1380157"/>
    <lineage>
        <taxon>Bacteria</taxon>
        <taxon>Bacillati</taxon>
        <taxon>Bacillota</taxon>
        <taxon>Bacilli</taxon>
        <taxon>Bacillales</taxon>
        <taxon>Bacillaceae</taxon>
        <taxon>Terrilactibacillus</taxon>
    </lineage>
</organism>
<evidence type="ECO:0000256" key="1">
    <source>
        <dbReference type="ARBA" id="ARBA00022649"/>
    </source>
</evidence>
<dbReference type="Proteomes" id="UP001597458">
    <property type="component" value="Unassembled WGS sequence"/>
</dbReference>
<protein>
    <submittedName>
        <fullName evidence="2">Type II toxin-antitoxin system RelE/ParE family toxin</fullName>
    </submittedName>
</protein>
<name>A0ABW5PPB7_9BACI</name>
<gene>
    <name evidence="2" type="ORF">ACFSTF_05270</name>
</gene>
<comment type="caution">
    <text evidence="2">The sequence shown here is derived from an EMBL/GenBank/DDBJ whole genome shotgun (WGS) entry which is preliminary data.</text>
</comment>
<dbReference type="Pfam" id="PF05016">
    <property type="entry name" value="ParE_toxin"/>
    <property type="match status" value="1"/>
</dbReference>
<accession>A0ABW5PPB7</accession>
<dbReference type="InterPro" id="IPR052747">
    <property type="entry name" value="TA_system_RelE_toxin"/>
</dbReference>
<reference evidence="3" key="1">
    <citation type="journal article" date="2019" name="Int. J. Syst. Evol. Microbiol.">
        <title>The Global Catalogue of Microorganisms (GCM) 10K type strain sequencing project: providing services to taxonomists for standard genome sequencing and annotation.</title>
        <authorList>
            <consortium name="The Broad Institute Genomics Platform"/>
            <consortium name="The Broad Institute Genome Sequencing Center for Infectious Disease"/>
            <person name="Wu L."/>
            <person name="Ma J."/>
        </authorList>
    </citation>
    <scope>NUCLEOTIDE SEQUENCE [LARGE SCALE GENOMIC DNA]</scope>
    <source>
        <strain evidence="3">TISTR 2241</strain>
    </source>
</reference>
<dbReference type="PANTHER" id="PTHR38813">
    <property type="match status" value="1"/>
</dbReference>
<sequence length="87" mass="10317">MYEIRFSKGAGKYLKKLDRNTKDRIKKSLLELAEDPYGTRNLDIKRLAGYEDSYRLRVGKYRALYTIIDKEVVIFVFDLDSRGDIYK</sequence>
<evidence type="ECO:0000313" key="3">
    <source>
        <dbReference type="Proteomes" id="UP001597458"/>
    </source>
</evidence>
<evidence type="ECO:0000313" key="2">
    <source>
        <dbReference type="EMBL" id="MFD2616718.1"/>
    </source>
</evidence>
<dbReference type="EMBL" id="JBHUMR010000008">
    <property type="protein sequence ID" value="MFD2616718.1"/>
    <property type="molecule type" value="Genomic_DNA"/>
</dbReference>
<dbReference type="PANTHER" id="PTHR38813:SF1">
    <property type="entry name" value="TOXIN RELE1-RELATED"/>
    <property type="match status" value="1"/>
</dbReference>
<keyword evidence="3" id="KW-1185">Reference proteome</keyword>
<keyword evidence="1" id="KW-1277">Toxin-antitoxin system</keyword>
<dbReference type="InterPro" id="IPR035093">
    <property type="entry name" value="RelE/ParE_toxin_dom_sf"/>
</dbReference>
<dbReference type="SUPFAM" id="SSF143011">
    <property type="entry name" value="RelE-like"/>
    <property type="match status" value="1"/>
</dbReference>